<comment type="similarity">
    <text evidence="3">Belongs to the FAD-binding monooxygenase family.</text>
</comment>
<evidence type="ECO:0000256" key="5">
    <source>
        <dbReference type="ARBA" id="ARBA00022827"/>
    </source>
</evidence>
<dbReference type="OrthoDB" id="66881at2759"/>
<comment type="cofactor">
    <cofactor evidence="1">
        <name>FAD</name>
        <dbReference type="ChEBI" id="CHEBI:57692"/>
    </cofactor>
</comment>
<evidence type="ECO:0000256" key="4">
    <source>
        <dbReference type="ARBA" id="ARBA00022630"/>
    </source>
</evidence>
<evidence type="ECO:0000256" key="7">
    <source>
        <dbReference type="ARBA" id="ARBA00023002"/>
    </source>
</evidence>
<organism evidence="8 9">
    <name type="scientific">Cladophialophora bantiana (strain ATCC 10958 / CBS 173.52 / CDC B-1940 / NIH 8579)</name>
    <name type="common">Xylohypha bantiana</name>
    <dbReference type="NCBI Taxonomy" id="1442370"/>
    <lineage>
        <taxon>Eukaryota</taxon>
        <taxon>Fungi</taxon>
        <taxon>Dikarya</taxon>
        <taxon>Ascomycota</taxon>
        <taxon>Pezizomycotina</taxon>
        <taxon>Eurotiomycetes</taxon>
        <taxon>Chaetothyriomycetidae</taxon>
        <taxon>Chaetothyriales</taxon>
        <taxon>Herpotrichiellaceae</taxon>
        <taxon>Cladophialophora</taxon>
    </lineage>
</organism>
<comment type="pathway">
    <text evidence="2">Secondary metabolite biosynthesis; terpenoid biosynthesis.</text>
</comment>
<dbReference type="GO" id="GO:0016491">
    <property type="term" value="F:oxidoreductase activity"/>
    <property type="evidence" value="ECO:0007669"/>
    <property type="project" value="UniProtKB-KW"/>
</dbReference>
<evidence type="ECO:0000256" key="6">
    <source>
        <dbReference type="ARBA" id="ARBA00022857"/>
    </source>
</evidence>
<evidence type="ECO:0008006" key="10">
    <source>
        <dbReference type="Google" id="ProtNLM"/>
    </source>
</evidence>
<gene>
    <name evidence="8" type="ORF">Z519_09697</name>
</gene>
<sequence length="423" mass="46011">MTQNRGPGQVCIKLTIQAQFVIIAPGVLNHPKVPDISGLDEFQGHVFHTARWDYGYTGGSLRDPVLTDLKDKRVGIIGTGATAIQAVPQLAKWEKELYVFQRTPARVDIRNQMATDEALWISKIAGKPWWQLAQRQNFNAVRAGALVDEDLVADGWCATPSAAASLGSPVKGIISPERVKDHGAEVYAIDQESSERTPGFHDEYLASFNQSNVHLVDTDGKGIERLNWRGLIANGKQYDIELLLFGTGYRAPAAHSGSPAVAAKITIAGWEGRSLEAKYLSCGVSTLHGISSHGFPNLFYFGTSQAASAFNIVCMADVQVQHIAYILTEATRQHDHAVVEVTKEAVKEWAAKIAKRGAWSAVMLGCTPSWLNGEGAGSKANSDVREQVKKARSAPWGEGFRSYEDVLECWRAQGDLRGIGISG</sequence>
<dbReference type="RefSeq" id="XP_016616210.1">
    <property type="nucleotide sequence ID" value="XM_016767418.1"/>
</dbReference>
<dbReference type="Proteomes" id="UP000053789">
    <property type="component" value="Unassembled WGS sequence"/>
</dbReference>
<evidence type="ECO:0000313" key="9">
    <source>
        <dbReference type="Proteomes" id="UP000053789"/>
    </source>
</evidence>
<protein>
    <recommendedName>
        <fullName evidence="10">FAD/NAD(P)-binding domain-containing protein</fullName>
    </recommendedName>
</protein>
<dbReference type="PANTHER" id="PTHR43098:SF2">
    <property type="entry name" value="FAD-BINDING MONOOXYGENASE AUSB-RELATED"/>
    <property type="match status" value="1"/>
</dbReference>
<dbReference type="SUPFAM" id="SSF51905">
    <property type="entry name" value="FAD/NAD(P)-binding domain"/>
    <property type="match status" value="1"/>
</dbReference>
<name>A0A0D2EHM9_CLAB1</name>
<dbReference type="Gene3D" id="3.50.50.60">
    <property type="entry name" value="FAD/NAD(P)-binding domain"/>
    <property type="match status" value="2"/>
</dbReference>
<dbReference type="InterPro" id="IPR050775">
    <property type="entry name" value="FAD-binding_Monooxygenases"/>
</dbReference>
<keyword evidence="9" id="KW-1185">Reference proteome</keyword>
<evidence type="ECO:0000256" key="1">
    <source>
        <dbReference type="ARBA" id="ARBA00001974"/>
    </source>
</evidence>
<dbReference type="PANTHER" id="PTHR43098">
    <property type="entry name" value="L-ORNITHINE N(5)-MONOOXYGENASE-RELATED"/>
    <property type="match status" value="1"/>
</dbReference>
<keyword evidence="6" id="KW-0521">NADP</keyword>
<keyword evidence="5" id="KW-0274">FAD</keyword>
<dbReference type="AlphaFoldDB" id="A0A0D2EHM9"/>
<evidence type="ECO:0000256" key="2">
    <source>
        <dbReference type="ARBA" id="ARBA00004721"/>
    </source>
</evidence>
<dbReference type="EMBL" id="KN846995">
    <property type="protein sequence ID" value="KIW89541.1"/>
    <property type="molecule type" value="Genomic_DNA"/>
</dbReference>
<dbReference type="InterPro" id="IPR036188">
    <property type="entry name" value="FAD/NAD-bd_sf"/>
</dbReference>
<accession>A0A0D2EHM9</accession>
<dbReference type="GeneID" id="27702625"/>
<evidence type="ECO:0000256" key="3">
    <source>
        <dbReference type="ARBA" id="ARBA00010139"/>
    </source>
</evidence>
<reference evidence="8" key="1">
    <citation type="submission" date="2015-01" db="EMBL/GenBank/DDBJ databases">
        <title>The Genome Sequence of Cladophialophora bantiana CBS 173.52.</title>
        <authorList>
            <consortium name="The Broad Institute Genomics Platform"/>
            <person name="Cuomo C."/>
            <person name="de Hoog S."/>
            <person name="Gorbushina A."/>
            <person name="Stielow B."/>
            <person name="Teixiera M."/>
            <person name="Abouelleil A."/>
            <person name="Chapman S.B."/>
            <person name="Priest M."/>
            <person name="Young S.K."/>
            <person name="Wortman J."/>
            <person name="Nusbaum C."/>
            <person name="Birren B."/>
        </authorList>
    </citation>
    <scope>NUCLEOTIDE SEQUENCE [LARGE SCALE GENOMIC DNA]</scope>
    <source>
        <strain evidence="8">CBS 173.52</strain>
    </source>
</reference>
<evidence type="ECO:0000313" key="8">
    <source>
        <dbReference type="EMBL" id="KIW89541.1"/>
    </source>
</evidence>
<proteinExistence type="inferred from homology"/>
<keyword evidence="4" id="KW-0285">Flavoprotein</keyword>
<keyword evidence="7" id="KW-0560">Oxidoreductase</keyword>
<dbReference type="HOGENOM" id="CLU_006937_8_2_1"/>